<keyword evidence="2 9" id="KW-1003">Cell membrane</keyword>
<feature type="transmembrane region" description="Helical" evidence="9">
    <location>
        <begin position="80"/>
        <end position="100"/>
    </location>
</feature>
<dbReference type="GO" id="GO:0006508">
    <property type="term" value="P:proteolysis"/>
    <property type="evidence" value="ECO:0007669"/>
    <property type="project" value="UniProtKB-KW"/>
</dbReference>
<sequence length="186" mass="20744">MHNSAPASNPSASGLSIFRQTGLRFLWISILSFALDQWSKYAVMDSLSLYQSVQVLPFFNLTYVHNYGAAFSFLDSAGGWQRWFFTAIAMAVSGVILWWLKQSPKNQTLLPVAFSFILGGALGNVYDRLVHGYVIDFLDFYVNGFHWPAFNIADSAIFIGAALLIIDMIKNGDKNKKTDAPNTSQK</sequence>
<evidence type="ECO:0000313" key="14">
    <source>
        <dbReference type="Proteomes" id="UP000263517"/>
    </source>
</evidence>
<dbReference type="PROSITE" id="PS00855">
    <property type="entry name" value="SPASE_II"/>
    <property type="match status" value="1"/>
</dbReference>
<evidence type="ECO:0000313" key="12">
    <source>
        <dbReference type="EMBL" id="HAW78043.1"/>
    </source>
</evidence>
<evidence type="ECO:0000256" key="5">
    <source>
        <dbReference type="ARBA" id="ARBA00022750"/>
    </source>
</evidence>
<dbReference type="PRINTS" id="PR00781">
    <property type="entry name" value="LIPOSIGPTASE"/>
</dbReference>
<comment type="catalytic activity">
    <reaction evidence="9 10">
        <text>Release of signal peptides from bacterial membrane prolipoproteins. Hydrolyzes -Xaa-Yaa-Zaa-|-(S,diacylglyceryl)Cys-, in which Xaa is hydrophobic (preferably Leu), and Yaa (Ala or Ser) and Zaa (Gly or Ala) have small, neutral side chains.</text>
        <dbReference type="EC" id="3.4.23.36"/>
    </reaction>
</comment>
<dbReference type="STRING" id="589873.EP12_13390"/>
<dbReference type="UniPathway" id="UPA00665"/>
<keyword evidence="6 9" id="KW-0378">Hydrolase</keyword>
<proteinExistence type="inferred from homology"/>
<dbReference type="GO" id="GO:0004190">
    <property type="term" value="F:aspartic-type endopeptidase activity"/>
    <property type="evidence" value="ECO:0007669"/>
    <property type="project" value="UniProtKB-UniRule"/>
</dbReference>
<comment type="similarity">
    <text evidence="1 9 11">Belongs to the peptidase A8 family.</text>
</comment>
<comment type="caution">
    <text evidence="9">Lacks conserved residue(s) required for the propagation of feature annotation.</text>
</comment>
<comment type="function">
    <text evidence="9 10">This protein specifically catalyzes the removal of signal peptides from prolipoproteins.</text>
</comment>
<protein>
    <recommendedName>
        <fullName evidence="9">Lipoprotein signal peptidase</fullName>
        <ecNumber evidence="9">3.4.23.36</ecNumber>
    </recommendedName>
    <alternativeName>
        <fullName evidence="9">Prolipoprotein signal peptidase</fullName>
    </alternativeName>
    <alternativeName>
        <fullName evidence="9">Signal peptidase II</fullName>
        <shortName evidence="9">SPase II</shortName>
    </alternativeName>
</protein>
<dbReference type="NCBIfam" id="TIGR00077">
    <property type="entry name" value="lspA"/>
    <property type="match status" value="1"/>
</dbReference>
<evidence type="ECO:0000256" key="9">
    <source>
        <dbReference type="HAMAP-Rule" id="MF_00161"/>
    </source>
</evidence>
<reference evidence="14 15" key="1">
    <citation type="journal article" date="2018" name="Nat. Biotechnol.">
        <title>A standardized bacterial taxonomy based on genome phylogeny substantially revises the tree of life.</title>
        <authorList>
            <person name="Parks D.H."/>
            <person name="Chuvochina M."/>
            <person name="Waite D.W."/>
            <person name="Rinke C."/>
            <person name="Skarshewski A."/>
            <person name="Chaumeil P.A."/>
            <person name="Hugenholtz P."/>
        </authorList>
    </citation>
    <scope>NUCLEOTIDE SEQUENCE [LARGE SCALE GENOMIC DNA]</scope>
    <source>
        <strain evidence="13">UBA11621</strain>
        <strain evidence="12">UBA11978</strain>
    </source>
</reference>
<keyword evidence="8 9" id="KW-0472">Membrane</keyword>
<accession>A0A350P9S6</accession>
<evidence type="ECO:0000256" key="7">
    <source>
        <dbReference type="ARBA" id="ARBA00022989"/>
    </source>
</evidence>
<evidence type="ECO:0000256" key="8">
    <source>
        <dbReference type="ARBA" id="ARBA00023136"/>
    </source>
</evidence>
<comment type="pathway">
    <text evidence="9">Protein modification; lipoprotein biosynthesis (signal peptide cleavage).</text>
</comment>
<dbReference type="PANTHER" id="PTHR33695:SF1">
    <property type="entry name" value="LIPOPROTEIN SIGNAL PEPTIDASE"/>
    <property type="match status" value="1"/>
</dbReference>
<feature type="transmembrane region" description="Helical" evidence="9">
    <location>
        <begin position="109"/>
        <end position="126"/>
    </location>
</feature>
<dbReference type="EC" id="3.4.23.36" evidence="9"/>
<evidence type="ECO:0000256" key="3">
    <source>
        <dbReference type="ARBA" id="ARBA00022670"/>
    </source>
</evidence>
<dbReference type="Proteomes" id="UP000264779">
    <property type="component" value="Unassembled WGS sequence"/>
</dbReference>
<evidence type="ECO:0000256" key="11">
    <source>
        <dbReference type="RuleBase" id="RU004181"/>
    </source>
</evidence>
<feature type="transmembrane region" description="Helical" evidence="9">
    <location>
        <begin position="146"/>
        <end position="166"/>
    </location>
</feature>
<keyword evidence="4 9" id="KW-0812">Transmembrane</keyword>
<dbReference type="GO" id="GO:0005886">
    <property type="term" value="C:plasma membrane"/>
    <property type="evidence" value="ECO:0007669"/>
    <property type="project" value="UniProtKB-SubCell"/>
</dbReference>
<evidence type="ECO:0000256" key="4">
    <source>
        <dbReference type="ARBA" id="ARBA00022692"/>
    </source>
</evidence>
<dbReference type="Proteomes" id="UP000263517">
    <property type="component" value="Unassembled WGS sequence"/>
</dbReference>
<evidence type="ECO:0000256" key="6">
    <source>
        <dbReference type="ARBA" id="ARBA00022801"/>
    </source>
</evidence>
<comment type="caution">
    <text evidence="12">The sequence shown here is derived from an EMBL/GenBank/DDBJ whole genome shotgun (WGS) entry which is preliminary data.</text>
</comment>
<keyword evidence="5 9" id="KW-0064">Aspartyl protease</keyword>
<comment type="subcellular location">
    <subcellularLocation>
        <location evidence="9">Cell membrane</location>
        <topology evidence="9">Multi-pass membrane protein</topology>
    </subcellularLocation>
</comment>
<dbReference type="InterPro" id="IPR001872">
    <property type="entry name" value="Peptidase_A8"/>
</dbReference>
<name>A0A350P9S6_9ALTE</name>
<dbReference type="AlphaFoldDB" id="A0A350P9S6"/>
<dbReference type="EMBL" id="DNAN01000704">
    <property type="protein sequence ID" value="HAW78043.1"/>
    <property type="molecule type" value="Genomic_DNA"/>
</dbReference>
<evidence type="ECO:0000256" key="2">
    <source>
        <dbReference type="ARBA" id="ARBA00022475"/>
    </source>
</evidence>
<keyword evidence="7 9" id="KW-1133">Transmembrane helix</keyword>
<keyword evidence="12" id="KW-0449">Lipoprotein</keyword>
<evidence type="ECO:0000256" key="10">
    <source>
        <dbReference type="RuleBase" id="RU000594"/>
    </source>
</evidence>
<dbReference type="PANTHER" id="PTHR33695">
    <property type="entry name" value="LIPOPROTEIN SIGNAL PEPTIDASE"/>
    <property type="match status" value="1"/>
</dbReference>
<feature type="active site" evidence="9">
    <location>
        <position position="136"/>
    </location>
</feature>
<evidence type="ECO:0000256" key="1">
    <source>
        <dbReference type="ARBA" id="ARBA00006139"/>
    </source>
</evidence>
<feature type="active site" evidence="9">
    <location>
        <position position="154"/>
    </location>
</feature>
<keyword evidence="3 9" id="KW-0645">Protease</keyword>
<dbReference type="HAMAP" id="MF_00161">
    <property type="entry name" value="LspA"/>
    <property type="match status" value="1"/>
</dbReference>
<dbReference type="EMBL" id="DONK01000093">
    <property type="protein sequence ID" value="HBU50834.1"/>
    <property type="molecule type" value="Genomic_DNA"/>
</dbReference>
<evidence type="ECO:0000313" key="15">
    <source>
        <dbReference type="Proteomes" id="UP000264779"/>
    </source>
</evidence>
<organism evidence="12 14">
    <name type="scientific">Alteromonas australica</name>
    <dbReference type="NCBI Taxonomy" id="589873"/>
    <lineage>
        <taxon>Bacteria</taxon>
        <taxon>Pseudomonadati</taxon>
        <taxon>Pseudomonadota</taxon>
        <taxon>Gammaproteobacteria</taxon>
        <taxon>Alteromonadales</taxon>
        <taxon>Alteromonadaceae</taxon>
        <taxon>Alteromonas/Salinimonas group</taxon>
        <taxon>Alteromonas</taxon>
    </lineage>
</organism>
<gene>
    <name evidence="9" type="primary">lspA</name>
    <name evidence="12" type="ORF">DCW74_20190</name>
    <name evidence="13" type="ORF">DEB45_06215</name>
</gene>
<evidence type="ECO:0000313" key="13">
    <source>
        <dbReference type="EMBL" id="HBU50834.1"/>
    </source>
</evidence>
<dbReference type="Pfam" id="PF01252">
    <property type="entry name" value="Peptidase_A8"/>
    <property type="match status" value="1"/>
</dbReference>
<dbReference type="RefSeq" id="WP_272966202.1">
    <property type="nucleotide sequence ID" value="NZ_CALBIY010000102.1"/>
</dbReference>